<dbReference type="EMBL" id="JAEFCI010003616">
    <property type="protein sequence ID" value="KAG5461458.1"/>
    <property type="molecule type" value="Genomic_DNA"/>
</dbReference>
<comment type="caution">
    <text evidence="4">The sequence shown here is derived from an EMBL/GenBank/DDBJ whole genome shotgun (WGS) entry which is preliminary data.</text>
</comment>
<dbReference type="PROSITE" id="PS50157">
    <property type="entry name" value="ZINC_FINGER_C2H2_2"/>
    <property type="match status" value="1"/>
</dbReference>
<dbReference type="InterPro" id="IPR036236">
    <property type="entry name" value="Znf_C2H2_sf"/>
</dbReference>
<accession>A0A8H7ZXP9</accession>
<feature type="region of interest" description="Disordered" evidence="2">
    <location>
        <begin position="1"/>
        <end position="138"/>
    </location>
</feature>
<keyword evidence="1" id="KW-0862">Zinc</keyword>
<dbReference type="Proteomes" id="UP000673691">
    <property type="component" value="Unassembled WGS sequence"/>
</dbReference>
<feature type="compositionally biased region" description="Low complexity" evidence="2">
    <location>
        <begin position="183"/>
        <end position="201"/>
    </location>
</feature>
<feature type="region of interest" description="Disordered" evidence="2">
    <location>
        <begin position="254"/>
        <end position="287"/>
    </location>
</feature>
<evidence type="ECO:0000313" key="5">
    <source>
        <dbReference type="Proteomes" id="UP000673691"/>
    </source>
</evidence>
<dbReference type="OrthoDB" id="6365676at2759"/>
<dbReference type="SUPFAM" id="SSF57667">
    <property type="entry name" value="beta-beta-alpha zinc fingers"/>
    <property type="match status" value="1"/>
</dbReference>
<dbReference type="PROSITE" id="PS00028">
    <property type="entry name" value="ZINC_FINGER_C2H2_1"/>
    <property type="match status" value="1"/>
</dbReference>
<feature type="compositionally biased region" description="Low complexity" evidence="2">
    <location>
        <begin position="34"/>
        <end position="138"/>
    </location>
</feature>
<dbReference type="SMART" id="SM00355">
    <property type="entry name" value="ZnF_C2H2"/>
    <property type="match status" value="1"/>
</dbReference>
<sequence>MDSSSLLSEFHRSLPRSPSHPPSTTVNPALLRRAASPASSSSSSSSSPSPSPSPAASSSSSPSVSAPSTPAAFDAAAAATAATTAATTTTTPATTTPATTTTTTTTTAAITTTTNVSGAGSSAASAEGAPPAAQPRAPAAAALPAAGFGEGTVPELPLPNSHHYLLLQSPFDFNPMGGAAETPGPAAAAAPAHPSSSAAAPSPAPAHPSPSAPLGSPAALHAYPGAGPAAGGFPGPPGAEFQRYAGPAAAAISHQPARNPPLAGRPPGSASPQQGAAAPGGKPESFGQRRFSLSEFLAPVHDPNVNAAMALLADSKSPPAVFLDLLNAPLTISEMSNSGALLAGQQHQHHHHQQRHSPAPTAPAYGQVAGMPAARGAASGFQPGRMQPAGRRVPSAPLGAGPVVPGPPWPPAAAIAGVPQPYPPPPPPPSTPQSAARPGGGPVKKKAKKQLQRSPALGASAKTFRCDVPGCDKAFKRAEHVKRHFMSVHSTEKREFTTHTHTHNLPGGAVETAVIIKPALPFPLPPPLDCRRPSGVCDGRRRGAPLFPSVDLRRDGAGVRRSGAETNLNYFFFTAIALATLPSTLLKRHSGAPSLIATSISRGRTI</sequence>
<evidence type="ECO:0000313" key="4">
    <source>
        <dbReference type="EMBL" id="KAG5461458.1"/>
    </source>
</evidence>
<evidence type="ECO:0000256" key="2">
    <source>
        <dbReference type="SAM" id="MobiDB-lite"/>
    </source>
</evidence>
<feature type="compositionally biased region" description="Low complexity" evidence="2">
    <location>
        <begin position="266"/>
        <end position="281"/>
    </location>
</feature>
<reference evidence="4 5" key="1">
    <citation type="journal article" name="Sci. Rep.">
        <title>Genome-scale phylogenetic analyses confirm Olpidium as the closest living zoosporic fungus to the non-flagellated, terrestrial fungi.</title>
        <authorList>
            <person name="Chang Y."/>
            <person name="Rochon D."/>
            <person name="Sekimoto S."/>
            <person name="Wang Y."/>
            <person name="Chovatia M."/>
            <person name="Sandor L."/>
            <person name="Salamov A."/>
            <person name="Grigoriev I.V."/>
            <person name="Stajich J.E."/>
            <person name="Spatafora J.W."/>
        </authorList>
    </citation>
    <scope>NUCLEOTIDE SEQUENCE [LARGE SCALE GENOMIC DNA]</scope>
    <source>
        <strain evidence="4">S191</strain>
    </source>
</reference>
<feature type="region of interest" description="Disordered" evidence="2">
    <location>
        <begin position="176"/>
        <end position="220"/>
    </location>
</feature>
<keyword evidence="5" id="KW-1185">Reference proteome</keyword>
<feature type="compositionally biased region" description="Pro residues" evidence="2">
    <location>
        <begin position="420"/>
        <end position="431"/>
    </location>
</feature>
<evidence type="ECO:0000256" key="1">
    <source>
        <dbReference type="PROSITE-ProRule" id="PRU00042"/>
    </source>
</evidence>
<evidence type="ECO:0000259" key="3">
    <source>
        <dbReference type="PROSITE" id="PS50157"/>
    </source>
</evidence>
<dbReference type="AlphaFoldDB" id="A0A8H7ZXP9"/>
<dbReference type="InterPro" id="IPR013087">
    <property type="entry name" value="Znf_C2H2_type"/>
</dbReference>
<proteinExistence type="predicted"/>
<dbReference type="Gene3D" id="3.30.160.60">
    <property type="entry name" value="Classic Zinc Finger"/>
    <property type="match status" value="1"/>
</dbReference>
<dbReference type="GO" id="GO:0008270">
    <property type="term" value="F:zinc ion binding"/>
    <property type="evidence" value="ECO:0007669"/>
    <property type="project" value="UniProtKB-KW"/>
</dbReference>
<protein>
    <recommendedName>
        <fullName evidence="3">C2H2-type domain-containing protein</fullName>
    </recommendedName>
</protein>
<gene>
    <name evidence="4" type="ORF">BJ554DRAFT_6345</name>
</gene>
<feature type="region of interest" description="Disordered" evidence="2">
    <location>
        <begin position="342"/>
        <end position="456"/>
    </location>
</feature>
<keyword evidence="1" id="KW-0479">Metal-binding</keyword>
<organism evidence="4 5">
    <name type="scientific">Olpidium bornovanus</name>
    <dbReference type="NCBI Taxonomy" id="278681"/>
    <lineage>
        <taxon>Eukaryota</taxon>
        <taxon>Fungi</taxon>
        <taxon>Fungi incertae sedis</taxon>
        <taxon>Olpidiomycota</taxon>
        <taxon>Olpidiomycotina</taxon>
        <taxon>Olpidiomycetes</taxon>
        <taxon>Olpidiales</taxon>
        <taxon>Olpidiaceae</taxon>
        <taxon>Olpidium</taxon>
    </lineage>
</organism>
<feature type="compositionally biased region" description="Pro residues" evidence="2">
    <location>
        <begin position="202"/>
        <end position="211"/>
    </location>
</feature>
<feature type="domain" description="C2H2-type" evidence="3">
    <location>
        <begin position="464"/>
        <end position="494"/>
    </location>
</feature>
<name>A0A8H7ZXP9_9FUNG</name>
<keyword evidence="1" id="KW-0863">Zinc-finger</keyword>
<feature type="compositionally biased region" description="Low complexity" evidence="2">
    <location>
        <begin position="393"/>
        <end position="403"/>
    </location>
</feature>